<organism evidence="2 3">
    <name type="scientific">Corynebacterium accolens</name>
    <dbReference type="NCBI Taxonomy" id="38284"/>
    <lineage>
        <taxon>Bacteria</taxon>
        <taxon>Bacillati</taxon>
        <taxon>Actinomycetota</taxon>
        <taxon>Actinomycetes</taxon>
        <taxon>Mycobacteriales</taxon>
        <taxon>Corynebacteriaceae</taxon>
        <taxon>Corynebacterium</taxon>
    </lineage>
</organism>
<protein>
    <submittedName>
        <fullName evidence="2">Peptidase</fullName>
    </submittedName>
</protein>
<sequence length="311" mass="33034">MNSTSAKATGPLSRILASVSVVYACLAVLVAVLVTAAIPAPSAWAGDLAQVVKDDEEFAPAGTEAIIDHGHVDVGAQFTGEGAHFLARDDSAATPVWRELDDVVFKVGDEAQLALPDDEQFGFVGGNAGENVWVIPQTEQAGVPWVGWNTQAPSLIDAADRGVNMEFLGHTGPGEFSLFLQNGGFEAPQVLWSTAKNQREDFWVDLNTHTHANWVFTEPGIHQVGIRLKGKTKNGEDFSTDGILTFAVGAETDVTEANATEWDPEAAQEGSSSSIAGWIWVLLGVGAVVLIVSAFLLIFAARKKGKHADQD</sequence>
<accession>A0A2A4AHA6</accession>
<keyword evidence="1" id="KW-0812">Transmembrane</keyword>
<feature type="transmembrane region" description="Helical" evidence="1">
    <location>
        <begin position="278"/>
        <end position="301"/>
    </location>
</feature>
<gene>
    <name evidence="2" type="ORF">COM45_11765</name>
</gene>
<comment type="caution">
    <text evidence="2">The sequence shown here is derived from an EMBL/GenBank/DDBJ whole genome shotgun (WGS) entry which is preliminary data.</text>
</comment>
<dbReference type="Proteomes" id="UP000218690">
    <property type="component" value="Unassembled WGS sequence"/>
</dbReference>
<evidence type="ECO:0000313" key="3">
    <source>
        <dbReference type="Proteomes" id="UP000218690"/>
    </source>
</evidence>
<dbReference type="AlphaFoldDB" id="A0A2A4AHA6"/>
<name>A0A2A4AHA6_9CORY</name>
<evidence type="ECO:0000256" key="1">
    <source>
        <dbReference type="SAM" id="Phobius"/>
    </source>
</evidence>
<dbReference type="InterPro" id="IPR022435">
    <property type="entry name" value="Surface-anchored_actinobac"/>
</dbReference>
<dbReference type="NCBIfam" id="TIGR03769">
    <property type="entry name" value="P_ac_wall_RPT"/>
    <property type="match status" value="1"/>
</dbReference>
<proteinExistence type="predicted"/>
<keyword evidence="1" id="KW-0472">Membrane</keyword>
<reference evidence="2 3" key="1">
    <citation type="submission" date="2017-09" db="EMBL/GenBank/DDBJ databases">
        <title>Draft Genome Sequence of Corynebacterium accolens AH4003.</title>
        <authorList>
            <person name="Chen Y."/>
            <person name="Oosthuysen W.F."/>
            <person name="Kelley S."/>
            <person name="Horswill A."/>
        </authorList>
    </citation>
    <scope>NUCLEOTIDE SEQUENCE [LARGE SCALE GENOMIC DNA]</scope>
    <source>
        <strain evidence="2 3">AH4003</strain>
    </source>
</reference>
<dbReference type="EMBL" id="NWBP01000036">
    <property type="protein sequence ID" value="PCC81871.1"/>
    <property type="molecule type" value="Genomic_DNA"/>
</dbReference>
<evidence type="ECO:0000313" key="2">
    <source>
        <dbReference type="EMBL" id="PCC81871.1"/>
    </source>
</evidence>
<keyword evidence="1" id="KW-1133">Transmembrane helix</keyword>
<dbReference type="PROSITE" id="PS51257">
    <property type="entry name" value="PROKAR_LIPOPROTEIN"/>
    <property type="match status" value="1"/>
</dbReference>
<dbReference type="NCBIfam" id="NF038134">
    <property type="entry name" value="choice_anch_M"/>
    <property type="match status" value="1"/>
</dbReference>